<dbReference type="InterPro" id="IPR001173">
    <property type="entry name" value="Glyco_trans_2-like"/>
</dbReference>
<dbReference type="InterPro" id="IPR029044">
    <property type="entry name" value="Nucleotide-diphossugar_trans"/>
</dbReference>
<protein>
    <submittedName>
        <fullName evidence="2">Putative glycosyltransferase EpsJ</fullName>
        <ecNumber evidence="2">2.4.-.-</ecNumber>
    </submittedName>
</protein>
<reference evidence="2 3" key="1">
    <citation type="journal article" date="2015" name="Biotechnol. Bioeng.">
        <title>Genome sequence and phenotypic characterization of Caulobacter segnis.</title>
        <authorList>
            <person name="Patel S."/>
            <person name="Fletcher B."/>
            <person name="Scott D.C."/>
            <person name="Ely B."/>
        </authorList>
    </citation>
    <scope>NUCLEOTIDE SEQUENCE [LARGE SCALE GENOMIC DNA]</scope>
    <source>
        <strain evidence="2 3">PS02</strain>
    </source>
</reference>
<dbReference type="Gene3D" id="3.90.550.10">
    <property type="entry name" value="Spore Coat Polysaccharide Biosynthesis Protein SpsA, Chain A"/>
    <property type="match status" value="1"/>
</dbReference>
<sequence>MSNHKPLVSVIVPAYNHEKFVGECIESIIKQTYENIELIIVNDGSKDNTSQVVKKYENKCKQRFNRFIFIDKKNEGICKTLNRGIKESSGKYICFLASDDLMLNSCINDLVNYYINNSVERIICNFYLYHYNINTKELYYNENPKWVNYMNLNRQKFYIENLLQNQITTFGMYCRTVFDKVGLFDESLLIEDWDMNLRLINKDIKLGYVSKPLYYYRKHSKNISSNINSYKFMLKGCLQIIRKVENDDSITFRNKEKVISKAKSNKYIGAAIFLKKIKDIHYKIYVKKAISEYPLNLKVYRFLIKDLVRGIW</sequence>
<accession>A0A170NNY5</accession>
<evidence type="ECO:0000259" key="1">
    <source>
        <dbReference type="Pfam" id="PF00535"/>
    </source>
</evidence>
<name>A0A170NNY5_9CLOT</name>
<evidence type="ECO:0000313" key="3">
    <source>
        <dbReference type="Proteomes" id="UP000077384"/>
    </source>
</evidence>
<dbReference type="AlphaFoldDB" id="A0A170NNY5"/>
<dbReference type="EC" id="2.4.-.-" evidence="2"/>
<proteinExistence type="predicted"/>
<evidence type="ECO:0000313" key="2">
    <source>
        <dbReference type="EMBL" id="OAA94204.1"/>
    </source>
</evidence>
<dbReference type="Pfam" id="PF00535">
    <property type="entry name" value="Glycos_transf_2"/>
    <property type="match status" value="1"/>
</dbReference>
<organism evidence="2 3">
    <name type="scientific">Clostridium coskatii</name>
    <dbReference type="NCBI Taxonomy" id="1705578"/>
    <lineage>
        <taxon>Bacteria</taxon>
        <taxon>Bacillati</taxon>
        <taxon>Bacillota</taxon>
        <taxon>Clostridia</taxon>
        <taxon>Eubacteriales</taxon>
        <taxon>Clostridiaceae</taxon>
        <taxon>Clostridium</taxon>
    </lineage>
</organism>
<dbReference type="RefSeq" id="WP_063600397.1">
    <property type="nucleotide sequence ID" value="NZ_LITQ01000007.1"/>
</dbReference>
<keyword evidence="2" id="KW-0328">Glycosyltransferase</keyword>
<dbReference type="PANTHER" id="PTHR22916:SF3">
    <property type="entry name" value="UDP-GLCNAC:BETAGAL BETA-1,3-N-ACETYLGLUCOSAMINYLTRANSFERASE-LIKE PROTEIN 1"/>
    <property type="match status" value="1"/>
</dbReference>
<keyword evidence="2" id="KW-0808">Transferase</keyword>
<dbReference type="GO" id="GO:0016758">
    <property type="term" value="F:hexosyltransferase activity"/>
    <property type="evidence" value="ECO:0007669"/>
    <property type="project" value="UniProtKB-ARBA"/>
</dbReference>
<dbReference type="Proteomes" id="UP000077384">
    <property type="component" value="Unassembled WGS sequence"/>
</dbReference>
<dbReference type="EMBL" id="LITQ01000007">
    <property type="protein sequence ID" value="OAA94204.1"/>
    <property type="molecule type" value="Genomic_DNA"/>
</dbReference>
<feature type="domain" description="Glycosyltransferase 2-like" evidence="1">
    <location>
        <begin position="9"/>
        <end position="181"/>
    </location>
</feature>
<dbReference type="PATRIC" id="fig|1705578.3.peg.3421"/>
<gene>
    <name evidence="2" type="primary">epsJ</name>
    <name evidence="2" type="ORF">WX73_03351</name>
</gene>
<comment type="caution">
    <text evidence="2">The sequence shown here is derived from an EMBL/GenBank/DDBJ whole genome shotgun (WGS) entry which is preliminary data.</text>
</comment>
<dbReference type="SUPFAM" id="SSF53448">
    <property type="entry name" value="Nucleotide-diphospho-sugar transferases"/>
    <property type="match status" value="1"/>
</dbReference>
<dbReference type="PANTHER" id="PTHR22916">
    <property type="entry name" value="GLYCOSYLTRANSFERASE"/>
    <property type="match status" value="1"/>
</dbReference>